<evidence type="ECO:0000256" key="5">
    <source>
        <dbReference type="ARBA" id="ARBA00022989"/>
    </source>
</evidence>
<dbReference type="InterPro" id="IPR003370">
    <property type="entry name" value="Chromate_transpt"/>
</dbReference>
<feature type="transmembrane region" description="Helical" evidence="7">
    <location>
        <begin position="12"/>
        <end position="35"/>
    </location>
</feature>
<keyword evidence="4 7" id="KW-0812">Transmembrane</keyword>
<comment type="subcellular location">
    <subcellularLocation>
        <location evidence="1">Cell membrane</location>
        <topology evidence="1">Multi-pass membrane protein</topology>
    </subcellularLocation>
</comment>
<dbReference type="Proteomes" id="UP001231941">
    <property type="component" value="Unassembled WGS sequence"/>
</dbReference>
<comment type="caution">
    <text evidence="8">The sequence shown here is derived from an EMBL/GenBank/DDBJ whole genome shotgun (WGS) entry which is preliminary data.</text>
</comment>
<dbReference type="Pfam" id="PF02417">
    <property type="entry name" value="Chromate_transp"/>
    <property type="match status" value="1"/>
</dbReference>
<evidence type="ECO:0000256" key="6">
    <source>
        <dbReference type="ARBA" id="ARBA00023136"/>
    </source>
</evidence>
<feature type="transmembrane region" description="Helical" evidence="7">
    <location>
        <begin position="83"/>
        <end position="105"/>
    </location>
</feature>
<dbReference type="PANTHER" id="PTHR43663">
    <property type="entry name" value="CHROMATE TRANSPORT PROTEIN-RELATED"/>
    <property type="match status" value="1"/>
</dbReference>
<evidence type="ECO:0000256" key="7">
    <source>
        <dbReference type="SAM" id="Phobius"/>
    </source>
</evidence>
<dbReference type="InterPro" id="IPR052518">
    <property type="entry name" value="CHR_Transporter"/>
</dbReference>
<evidence type="ECO:0000313" key="9">
    <source>
        <dbReference type="Proteomes" id="UP001231941"/>
    </source>
</evidence>
<name>A0ABT9IZS0_9BACL</name>
<evidence type="ECO:0000313" key="8">
    <source>
        <dbReference type="EMBL" id="MDP5274820.1"/>
    </source>
</evidence>
<keyword evidence="9" id="KW-1185">Reference proteome</keyword>
<gene>
    <name evidence="8" type="ORF">Q5Y73_11935</name>
</gene>
<dbReference type="PANTHER" id="PTHR43663:SF2">
    <property type="entry name" value="CHROMATE TRANSPORT PROTEIN-RELATED"/>
    <property type="match status" value="1"/>
</dbReference>
<accession>A0ABT9IZS0</accession>
<evidence type="ECO:0000256" key="3">
    <source>
        <dbReference type="ARBA" id="ARBA00022475"/>
    </source>
</evidence>
<reference evidence="8 9" key="1">
    <citation type="submission" date="2023-08" db="EMBL/GenBank/DDBJ databases">
        <authorList>
            <person name="Park J.-S."/>
        </authorList>
    </citation>
    <scope>NUCLEOTIDE SEQUENCE [LARGE SCALE GENOMIC DNA]</scope>
    <source>
        <strain evidence="8 9">2205SS18-9</strain>
    </source>
</reference>
<proteinExistence type="inferred from homology"/>
<sequence length="211" mass="23442">MFFHSNKMKLIAQIFITFLKIGPVTFGGGYAMIPLIEREVVERRKWVKTQDITDIFAVAESVPGAIAINTATFIGYRLAGIPGAIAAMAGVMLPTFMIVIVLSIFFLRVQNHPKVEAAFIAIRATIVALITYAAIKIGKISIIDKSTVVLAILTVVTMYFVHIHPIALILFGGIIGIGIILIKQKRGKRIHFEKEEQQRYKYTDYYIGDGI</sequence>
<comment type="similarity">
    <text evidence="2">Belongs to the chromate ion transporter (CHR) (TC 2.A.51) family.</text>
</comment>
<evidence type="ECO:0000256" key="2">
    <source>
        <dbReference type="ARBA" id="ARBA00005262"/>
    </source>
</evidence>
<keyword evidence="6 7" id="KW-0472">Membrane</keyword>
<organism evidence="8 9">
    <name type="scientific">Chengkuizengella axinellae</name>
    <dbReference type="NCBI Taxonomy" id="3064388"/>
    <lineage>
        <taxon>Bacteria</taxon>
        <taxon>Bacillati</taxon>
        <taxon>Bacillota</taxon>
        <taxon>Bacilli</taxon>
        <taxon>Bacillales</taxon>
        <taxon>Paenibacillaceae</taxon>
        <taxon>Chengkuizengella</taxon>
    </lineage>
</organism>
<evidence type="ECO:0000256" key="4">
    <source>
        <dbReference type="ARBA" id="ARBA00022692"/>
    </source>
</evidence>
<dbReference type="RefSeq" id="WP_305992123.1">
    <property type="nucleotide sequence ID" value="NZ_JAVAMP010000004.1"/>
</dbReference>
<feature type="transmembrane region" description="Helical" evidence="7">
    <location>
        <begin position="117"/>
        <end position="135"/>
    </location>
</feature>
<feature type="transmembrane region" description="Helical" evidence="7">
    <location>
        <begin position="55"/>
        <end position="76"/>
    </location>
</feature>
<keyword evidence="5 7" id="KW-1133">Transmembrane helix</keyword>
<feature type="transmembrane region" description="Helical" evidence="7">
    <location>
        <begin position="142"/>
        <end position="160"/>
    </location>
</feature>
<protein>
    <submittedName>
        <fullName evidence="8">Chromate transporter</fullName>
    </submittedName>
</protein>
<evidence type="ECO:0000256" key="1">
    <source>
        <dbReference type="ARBA" id="ARBA00004651"/>
    </source>
</evidence>
<dbReference type="EMBL" id="JAVAMP010000004">
    <property type="protein sequence ID" value="MDP5274820.1"/>
    <property type="molecule type" value="Genomic_DNA"/>
</dbReference>
<keyword evidence="3" id="KW-1003">Cell membrane</keyword>